<organism evidence="2 3">
    <name type="scientific">Nitrincola tibetensis</name>
    <dbReference type="NCBI Taxonomy" id="2219697"/>
    <lineage>
        <taxon>Bacteria</taxon>
        <taxon>Pseudomonadati</taxon>
        <taxon>Pseudomonadota</taxon>
        <taxon>Gammaproteobacteria</taxon>
        <taxon>Oceanospirillales</taxon>
        <taxon>Oceanospirillaceae</taxon>
        <taxon>Nitrincola</taxon>
    </lineage>
</organism>
<feature type="compositionally biased region" description="Polar residues" evidence="1">
    <location>
        <begin position="54"/>
        <end position="66"/>
    </location>
</feature>
<reference evidence="2 3" key="1">
    <citation type="submission" date="2018-06" db="EMBL/GenBank/DDBJ databases">
        <title>Nitrincola tibetense sp. nov., isolated from Lake XuguoCo on Tibetan Plateau.</title>
        <authorList>
            <person name="Xing P."/>
        </authorList>
    </citation>
    <scope>NUCLEOTIDE SEQUENCE [LARGE SCALE GENOMIC DNA]</scope>
    <source>
        <strain evidence="3">xg18</strain>
    </source>
</reference>
<gene>
    <name evidence="2" type="ORF">DN062_10665</name>
</gene>
<feature type="region of interest" description="Disordered" evidence="1">
    <location>
        <begin position="189"/>
        <end position="239"/>
    </location>
</feature>
<dbReference type="OrthoDB" id="9812722at2"/>
<feature type="compositionally biased region" description="Basic and acidic residues" evidence="1">
    <location>
        <begin position="222"/>
        <end position="239"/>
    </location>
</feature>
<evidence type="ECO:0008006" key="4">
    <source>
        <dbReference type="Google" id="ProtNLM"/>
    </source>
</evidence>
<comment type="caution">
    <text evidence="2">The sequence shown here is derived from an EMBL/GenBank/DDBJ whole genome shotgun (WGS) entry which is preliminary data.</text>
</comment>
<accession>A0A364NL52</accession>
<name>A0A364NL52_9GAMM</name>
<feature type="compositionally biased region" description="Polar residues" evidence="1">
    <location>
        <begin position="16"/>
        <end position="41"/>
    </location>
</feature>
<feature type="region of interest" description="Disordered" evidence="1">
    <location>
        <begin position="1"/>
        <end position="84"/>
    </location>
</feature>
<dbReference type="AlphaFoldDB" id="A0A364NL52"/>
<dbReference type="EMBL" id="QKRX01000007">
    <property type="protein sequence ID" value="RAU17826.1"/>
    <property type="molecule type" value="Genomic_DNA"/>
</dbReference>
<feature type="compositionally biased region" description="Low complexity" evidence="1">
    <location>
        <begin position="67"/>
        <end position="84"/>
    </location>
</feature>
<protein>
    <recommendedName>
        <fullName evidence="4">Catalase</fullName>
    </recommendedName>
</protein>
<evidence type="ECO:0000313" key="3">
    <source>
        <dbReference type="Proteomes" id="UP000250744"/>
    </source>
</evidence>
<keyword evidence="3" id="KW-1185">Reference proteome</keyword>
<dbReference type="RefSeq" id="WP_112159316.1">
    <property type="nucleotide sequence ID" value="NZ_QKRX01000007.1"/>
</dbReference>
<evidence type="ECO:0000313" key="2">
    <source>
        <dbReference type="EMBL" id="RAU17826.1"/>
    </source>
</evidence>
<sequence length="296" mass="32015">MQINSYTPVIPAGGKSANTGTISSLPVSANASEVDTKNSASLPPPSTRIAPTEGVNTPVNRVSSSTSVSKAEQQQEQQKQQVLQELASRDREVKQHELAHKAAGGRYAGAITYDFQRGPDGVMYAVGGSVSIDTSPVPGDPKATLEKAETIVRAALAPAEPSTQDLKVAASARAMANEAKVELQKEQAETLVKETESEDTASQTSTAEQEKEVPTLSTLQEFRSEAETEEASQREKREEIAEALKEQRQETAEKLKEFVHQMSEIQEKIKELNIRLVETGALQRLNEPGSLFDTQA</sequence>
<dbReference type="InterPro" id="IPR021973">
    <property type="entry name" value="SprA-related"/>
</dbReference>
<dbReference type="Pfam" id="PF12118">
    <property type="entry name" value="SprA-related"/>
    <property type="match status" value="1"/>
</dbReference>
<evidence type="ECO:0000256" key="1">
    <source>
        <dbReference type="SAM" id="MobiDB-lite"/>
    </source>
</evidence>
<dbReference type="Proteomes" id="UP000250744">
    <property type="component" value="Unassembled WGS sequence"/>
</dbReference>
<proteinExistence type="predicted"/>